<keyword evidence="2" id="KW-1185">Reference proteome</keyword>
<protein>
    <submittedName>
        <fullName evidence="1">Uncharacterized protein</fullName>
    </submittedName>
</protein>
<sequence>MSSGTPSLLDTKIWDEHPAYNPPPSASIREPLGPDLQPYAATTGSASFTSRYPTVCHHKHHDHSSGTDDERTYTRGMEGQEDDSPPMASTSRLTLADFRRSEGPTLRAQKLHALWKSLPTLPEPSDRPTATQMVKLPGQDTIGILSPERAERLRRLYLEELSRRVSLQDRPEARLWGGADDLSEPEIQQQQQQQHQQHHPHHHQKKSGKGIAWKDFRKFLWDQEKELWDIFHDLDRDGDGKLDVAEMRNALQRSGIEMTDSGLRDFVSFLASGSSTNIGTQQERKDATYITFAEFRDFLLLLPRKASVAEIYKFYQVRKRFADGRGAARVNMDGDLSVSFPKTTAPPSSSPGTASTPTQKTSETLAVCQAHEAALVDGHEYCGSSEAQLADGARLEHVEEEEEDTDDNMEFNRHVAWKFLLAGGVAGAVSRTATAPFDRLKVYLITKTDTPQELKRPPDVLHSGSATEAVKQTTKLGRKGFGHLGEAVVRIYRDGGGVRAFWVGNGLNVTKIFPESAIKFFSYEYSKRLFARYWDCVPEQSDISGTSRFISGGIGGITSQITIYPVETLKTQLQSRIGRKVAGESAVANTARAMWKSGGIRAYYRGLTLGLIGVFPYSAIDMSTFEALKIAYCKSFDLDEPQVLAVLSFGALSGSIGATSVYPINLLRTRLQASGSPGHPTVYTGFLDVAQQTLAREGWAGLYKGLVPTLAKVVPAVSISYVVYEHCKRTLHIG</sequence>
<evidence type="ECO:0000313" key="2">
    <source>
        <dbReference type="Proteomes" id="UP001241377"/>
    </source>
</evidence>
<accession>A0ACC2WGU9</accession>
<gene>
    <name evidence="1" type="ORF">QFC19_001680</name>
</gene>
<dbReference type="EMBL" id="JASBWR010000013">
    <property type="protein sequence ID" value="KAJ9110277.1"/>
    <property type="molecule type" value="Genomic_DNA"/>
</dbReference>
<comment type="caution">
    <text evidence="1">The sequence shown here is derived from an EMBL/GenBank/DDBJ whole genome shotgun (WGS) entry which is preliminary data.</text>
</comment>
<name>A0ACC2WGU9_9TREE</name>
<evidence type="ECO:0000313" key="1">
    <source>
        <dbReference type="EMBL" id="KAJ9110277.1"/>
    </source>
</evidence>
<organism evidence="1 2">
    <name type="scientific">Naganishia cerealis</name>
    <dbReference type="NCBI Taxonomy" id="610337"/>
    <lineage>
        <taxon>Eukaryota</taxon>
        <taxon>Fungi</taxon>
        <taxon>Dikarya</taxon>
        <taxon>Basidiomycota</taxon>
        <taxon>Agaricomycotina</taxon>
        <taxon>Tremellomycetes</taxon>
        <taxon>Filobasidiales</taxon>
        <taxon>Filobasidiaceae</taxon>
        <taxon>Naganishia</taxon>
    </lineage>
</organism>
<dbReference type="Proteomes" id="UP001241377">
    <property type="component" value="Unassembled WGS sequence"/>
</dbReference>
<proteinExistence type="predicted"/>
<reference evidence="1" key="1">
    <citation type="submission" date="2023-04" db="EMBL/GenBank/DDBJ databases">
        <title>Draft Genome sequencing of Naganishia species isolated from polar environments using Oxford Nanopore Technology.</title>
        <authorList>
            <person name="Leo P."/>
            <person name="Venkateswaran K."/>
        </authorList>
    </citation>
    <scope>NUCLEOTIDE SEQUENCE</scope>
    <source>
        <strain evidence="1">MNA-CCFEE 5261</strain>
    </source>
</reference>